<dbReference type="InterPro" id="IPR036852">
    <property type="entry name" value="Peptidase_S8/S53_dom_sf"/>
</dbReference>
<dbReference type="PANTHER" id="PTHR43806">
    <property type="entry name" value="PEPTIDASE S8"/>
    <property type="match status" value="1"/>
</dbReference>
<organism evidence="9 10">
    <name type="scientific">Falsiroseomonas stagni DSM 19981</name>
    <dbReference type="NCBI Taxonomy" id="1123062"/>
    <lineage>
        <taxon>Bacteria</taxon>
        <taxon>Pseudomonadati</taxon>
        <taxon>Pseudomonadota</taxon>
        <taxon>Alphaproteobacteria</taxon>
        <taxon>Acetobacterales</taxon>
        <taxon>Roseomonadaceae</taxon>
        <taxon>Falsiroseomonas</taxon>
    </lineage>
</organism>
<dbReference type="InterPro" id="IPR000209">
    <property type="entry name" value="Peptidase_S8/S53_dom"/>
</dbReference>
<feature type="active site" description="Charge relay system" evidence="5 6">
    <location>
        <position position="280"/>
    </location>
</feature>
<dbReference type="GO" id="GO:0006508">
    <property type="term" value="P:proteolysis"/>
    <property type="evidence" value="ECO:0007669"/>
    <property type="project" value="UniProtKB-KW"/>
</dbReference>
<evidence type="ECO:0000313" key="9">
    <source>
        <dbReference type="EMBL" id="SFK90711.1"/>
    </source>
</evidence>
<dbReference type="CDD" id="cd07473">
    <property type="entry name" value="Peptidases_S8_Subtilisin_like"/>
    <property type="match status" value="1"/>
</dbReference>
<dbReference type="EMBL" id="FOSQ01000010">
    <property type="protein sequence ID" value="SFK90711.1"/>
    <property type="molecule type" value="Genomic_DNA"/>
</dbReference>
<dbReference type="Pfam" id="PF00082">
    <property type="entry name" value="Peptidase_S8"/>
    <property type="match status" value="1"/>
</dbReference>
<evidence type="ECO:0000256" key="2">
    <source>
        <dbReference type="ARBA" id="ARBA00022670"/>
    </source>
</evidence>
<dbReference type="InterPro" id="IPR050131">
    <property type="entry name" value="Peptidase_S8_subtilisin-like"/>
</dbReference>
<dbReference type="PROSITE" id="PS51892">
    <property type="entry name" value="SUBTILASE"/>
    <property type="match status" value="1"/>
</dbReference>
<reference evidence="9 10" key="1">
    <citation type="submission" date="2016-10" db="EMBL/GenBank/DDBJ databases">
        <authorList>
            <person name="de Groot N.N."/>
        </authorList>
    </citation>
    <scope>NUCLEOTIDE SEQUENCE [LARGE SCALE GENOMIC DNA]</scope>
    <source>
        <strain evidence="9 10">DSM 19981</strain>
    </source>
</reference>
<name>A0A1I4DFP4_9PROT</name>
<dbReference type="PANTHER" id="PTHR43806:SF11">
    <property type="entry name" value="CEREVISIN-RELATED"/>
    <property type="match status" value="1"/>
</dbReference>
<dbReference type="PROSITE" id="PS00018">
    <property type="entry name" value="EF_HAND_1"/>
    <property type="match status" value="1"/>
</dbReference>
<sequence>MSVTPLLPPLPEGAEEVAAPLWPILPALAPAESATLAEAAAPALPEAAGLIVQFAPEATPATIQAALEALGGQVTQWLRPAEPGAGPLAAIDAAPGLPAEAALDLLAPLAGISFAEVDGQLSIAAVSNDPRYANGGLWGMLGDTGSLRNAFGSQANEAWAAGQVGSTKAVVGVVDTGIDYRHQDLYLNVWLNQNEIPALLRSQLTDADRDGLITFRDLNQAANARFVSDINRNGRIDAGDLLTDTRWENGIDEDRNGYRDDLVGWDFANNDNDPFDDNGHGTHVAGTIGASGGNAVGVAGVAWNVQMVALKFLAANGSGSTSAAVRALDYFTGAAAAATKGENFVATNNSWGGGAYSQAVADAVARGARQDILFIAAAGNGGADGVGDNNDAVANWPSNYNTSALAGYDAVIAVAALTSTGARAGFSNFGATTVDIAAPGQGILSTLPGDAYGSYSGTSMAAPHVTGAAVLYAAANPTATAAEIRAALLGSTAATASMQGADATGGRLDIGALMNTTPVATPPAPAVPAAILGTNGNDVLAGTAAGEVICGIPAGAGALGRGSIDRLTGRAGNDTFVLGDARGVFYDDGAAANAGRGDYAQIMDFTRGDRIQLSDDVATYFLASMTLGGVAGIGILADLNGNRRYDSADELVGHVANVSGLVGSDFIFA</sequence>
<keyword evidence="3 6" id="KW-0378">Hydrolase</keyword>
<dbReference type="InterPro" id="IPR023828">
    <property type="entry name" value="Peptidase_S8_Ser-AS"/>
</dbReference>
<comment type="similarity">
    <text evidence="1 6 7">Belongs to the peptidase S8 family.</text>
</comment>
<evidence type="ECO:0000256" key="5">
    <source>
        <dbReference type="PIRSR" id="PIRSR615500-1"/>
    </source>
</evidence>
<dbReference type="RefSeq" id="WP_217648797.1">
    <property type="nucleotide sequence ID" value="NZ_FOSQ01000010.1"/>
</dbReference>
<dbReference type="SUPFAM" id="SSF51120">
    <property type="entry name" value="beta-Roll"/>
    <property type="match status" value="1"/>
</dbReference>
<evidence type="ECO:0000256" key="1">
    <source>
        <dbReference type="ARBA" id="ARBA00011073"/>
    </source>
</evidence>
<dbReference type="STRING" id="1123062.SAMN02745775_11092"/>
<proteinExistence type="inferred from homology"/>
<dbReference type="PROSITE" id="PS00137">
    <property type="entry name" value="SUBTILASE_HIS"/>
    <property type="match status" value="1"/>
</dbReference>
<keyword evidence="10" id="KW-1185">Reference proteome</keyword>
<dbReference type="Gene3D" id="3.40.50.200">
    <property type="entry name" value="Peptidase S8/S53 domain"/>
    <property type="match status" value="1"/>
</dbReference>
<evidence type="ECO:0000256" key="4">
    <source>
        <dbReference type="ARBA" id="ARBA00022825"/>
    </source>
</evidence>
<protein>
    <submittedName>
        <fullName evidence="9">Subtilase family protein</fullName>
    </submittedName>
</protein>
<dbReference type="SUPFAM" id="SSF52743">
    <property type="entry name" value="Subtilisin-like"/>
    <property type="match status" value="1"/>
</dbReference>
<dbReference type="PRINTS" id="PR00723">
    <property type="entry name" value="SUBTILISIN"/>
</dbReference>
<dbReference type="InterPro" id="IPR022398">
    <property type="entry name" value="Peptidase_S8_His-AS"/>
</dbReference>
<dbReference type="GO" id="GO:0004252">
    <property type="term" value="F:serine-type endopeptidase activity"/>
    <property type="evidence" value="ECO:0007669"/>
    <property type="project" value="UniProtKB-UniRule"/>
</dbReference>
<evidence type="ECO:0000256" key="3">
    <source>
        <dbReference type="ARBA" id="ARBA00022801"/>
    </source>
</evidence>
<dbReference type="PROSITE" id="PS00138">
    <property type="entry name" value="SUBTILASE_SER"/>
    <property type="match status" value="1"/>
</dbReference>
<accession>A0A1I4DFP4</accession>
<gene>
    <name evidence="9" type="ORF">SAMN02745775_11092</name>
</gene>
<feature type="active site" description="Charge relay system" evidence="5 6">
    <location>
        <position position="459"/>
    </location>
</feature>
<feature type="active site" description="Charge relay system" evidence="5 6">
    <location>
        <position position="175"/>
    </location>
</feature>
<dbReference type="InterPro" id="IPR034204">
    <property type="entry name" value="PfSUB1-like_cat_dom"/>
</dbReference>
<feature type="domain" description="Peptidase S8/S53" evidence="8">
    <location>
        <begin position="168"/>
        <end position="492"/>
    </location>
</feature>
<evidence type="ECO:0000313" key="10">
    <source>
        <dbReference type="Proteomes" id="UP000199473"/>
    </source>
</evidence>
<dbReference type="InterPro" id="IPR011049">
    <property type="entry name" value="Serralysin-like_metalloprot_C"/>
</dbReference>
<keyword evidence="2 6" id="KW-0645">Protease</keyword>
<keyword evidence="4 6" id="KW-0720">Serine protease</keyword>
<dbReference type="InterPro" id="IPR023827">
    <property type="entry name" value="Peptidase_S8_Asp-AS"/>
</dbReference>
<dbReference type="PROSITE" id="PS00136">
    <property type="entry name" value="SUBTILASE_ASP"/>
    <property type="match status" value="1"/>
</dbReference>
<dbReference type="InterPro" id="IPR015500">
    <property type="entry name" value="Peptidase_S8_subtilisin-rel"/>
</dbReference>
<dbReference type="Gene3D" id="2.150.10.10">
    <property type="entry name" value="Serralysin-like metalloprotease, C-terminal"/>
    <property type="match status" value="1"/>
</dbReference>
<evidence type="ECO:0000256" key="7">
    <source>
        <dbReference type="RuleBase" id="RU003355"/>
    </source>
</evidence>
<dbReference type="AlphaFoldDB" id="A0A1I4DFP4"/>
<dbReference type="InterPro" id="IPR018247">
    <property type="entry name" value="EF_Hand_1_Ca_BS"/>
</dbReference>
<evidence type="ECO:0000259" key="8">
    <source>
        <dbReference type="Pfam" id="PF00082"/>
    </source>
</evidence>
<evidence type="ECO:0000256" key="6">
    <source>
        <dbReference type="PROSITE-ProRule" id="PRU01240"/>
    </source>
</evidence>
<dbReference type="Proteomes" id="UP000199473">
    <property type="component" value="Unassembled WGS sequence"/>
</dbReference>